<evidence type="ECO:0000256" key="8">
    <source>
        <dbReference type="RuleBase" id="RU362110"/>
    </source>
</evidence>
<dbReference type="AlphaFoldDB" id="A0A940SRM3"/>
<dbReference type="Proteomes" id="UP000674938">
    <property type="component" value="Unassembled WGS sequence"/>
</dbReference>
<dbReference type="Gene3D" id="2.60.120.560">
    <property type="entry name" value="Exo-inulinase, domain 1"/>
    <property type="match status" value="1"/>
</dbReference>
<dbReference type="SUPFAM" id="SSF75005">
    <property type="entry name" value="Arabinanase/levansucrase/invertase"/>
    <property type="match status" value="1"/>
</dbReference>
<keyword evidence="9" id="KW-0963">Cytoplasm</keyword>
<evidence type="ECO:0000313" key="13">
    <source>
        <dbReference type="Proteomes" id="UP000674938"/>
    </source>
</evidence>
<name>A0A940SRM3_9ENTE</name>
<dbReference type="InterPro" id="IPR001362">
    <property type="entry name" value="Glyco_hydro_32"/>
</dbReference>
<dbReference type="NCBIfam" id="TIGR01322">
    <property type="entry name" value="scrB_fam"/>
    <property type="match status" value="1"/>
</dbReference>
<evidence type="ECO:0000256" key="1">
    <source>
        <dbReference type="ARBA" id="ARBA00004914"/>
    </source>
</evidence>
<dbReference type="PANTHER" id="PTHR43101:SF1">
    <property type="entry name" value="BETA-FRUCTOSIDASE"/>
    <property type="match status" value="1"/>
</dbReference>
<evidence type="ECO:0000256" key="9">
    <source>
        <dbReference type="RuleBase" id="RU365015"/>
    </source>
</evidence>
<sequence length="464" mass="53195">MAPVGWINDPNGFVYFQGEYHLFYQHYPYDSQWGPMHWGHAKSKDLIHWQELPVALAPDQVYDKDGCFSGSAIEKDGLLYLFYTGHVVEKGVTYQTQCLAISTDGIHFEKSANNPVIDAQNLGDKGDIHDFRDPKVIQHDEAYYMVVATKTASDEGRILMYRSADLLTWDFYSILLQGNKDQGIMWECPDLFHLDGQDVLILSPIQIKQAGLEYQNISSTMACLGQMNWQTGELKVETFHEMDFGFDFYAPQTTLDAKNRRVMIAWMQMWDRNMPTHELGHHWAGSMTLPRELHVREGRLIQKPVSDYYRELEYLYGFENISVEAKPVTFHKLIKDNTYLHLVVDLSQTASFEIHFAKSKNEGIIYSYDATTSEFSLSREKSGYQITGKEAQPLNKRRVKVPLIDNQLVLEVFRDTSSVEVFINGLATMTSTFYEIEKGEDISFVASEKAVIGSFEVGRVKISD</sequence>
<evidence type="ECO:0000256" key="2">
    <source>
        <dbReference type="ARBA" id="ARBA00009902"/>
    </source>
</evidence>
<dbReference type="SMART" id="SM00640">
    <property type="entry name" value="Glyco_32"/>
    <property type="match status" value="1"/>
</dbReference>
<evidence type="ECO:0000256" key="6">
    <source>
        <dbReference type="ARBA" id="ARBA00023295"/>
    </source>
</evidence>
<dbReference type="CDD" id="cd08996">
    <property type="entry name" value="GH32_FFase"/>
    <property type="match status" value="1"/>
</dbReference>
<dbReference type="GO" id="GO:0004564">
    <property type="term" value="F:beta-fructofuranosidase activity"/>
    <property type="evidence" value="ECO:0007669"/>
    <property type="project" value="UniProtKB-EC"/>
</dbReference>
<evidence type="ECO:0000256" key="3">
    <source>
        <dbReference type="ARBA" id="ARBA00012758"/>
    </source>
</evidence>
<dbReference type="Pfam" id="PF00251">
    <property type="entry name" value="Glyco_hydro_32N"/>
    <property type="match status" value="1"/>
</dbReference>
<dbReference type="EMBL" id="JAEEGA010000004">
    <property type="protein sequence ID" value="MBP1040992.1"/>
    <property type="molecule type" value="Genomic_DNA"/>
</dbReference>
<dbReference type="GO" id="GO:0005975">
    <property type="term" value="P:carbohydrate metabolic process"/>
    <property type="evidence" value="ECO:0007669"/>
    <property type="project" value="InterPro"/>
</dbReference>
<evidence type="ECO:0000256" key="4">
    <source>
        <dbReference type="ARBA" id="ARBA00019623"/>
    </source>
</evidence>
<keyword evidence="5 8" id="KW-0378">Hydrolase</keyword>
<comment type="pathway">
    <text evidence="1 9">Glycan biosynthesis; sucrose metabolism.</text>
</comment>
<gene>
    <name evidence="12" type="ORF">I6N95_08255</name>
</gene>
<proteinExistence type="inferred from homology"/>
<comment type="catalytic activity">
    <reaction evidence="8">
        <text>Hydrolysis of terminal non-reducing beta-D-fructofuranoside residues in beta-D-fructofuranosides.</text>
        <dbReference type="EC" id="3.2.1.26"/>
    </reaction>
</comment>
<dbReference type="InterPro" id="IPR023296">
    <property type="entry name" value="Glyco_hydro_beta-prop_sf"/>
</dbReference>
<reference evidence="12" key="1">
    <citation type="submission" date="2020-12" db="EMBL/GenBank/DDBJ databases">
        <title>Vagococcus allomyrinae sp. nov. and Enterococcus lavae sp. nov., isolated from the larvae of Allomyrina dichotoma.</title>
        <authorList>
            <person name="Lee S.D."/>
        </authorList>
    </citation>
    <scope>NUCLEOTIDE SEQUENCE</scope>
    <source>
        <strain evidence="12">BWB3-3</strain>
    </source>
</reference>
<accession>A0A940SRM3</accession>
<comment type="function">
    <text evidence="9">Enables the bacterium to metabolize sucrose as a sole carbon source.</text>
</comment>
<evidence type="ECO:0000256" key="5">
    <source>
        <dbReference type="ARBA" id="ARBA00022801"/>
    </source>
</evidence>
<evidence type="ECO:0000313" key="12">
    <source>
        <dbReference type="EMBL" id="MBP1040992.1"/>
    </source>
</evidence>
<dbReference type="Gene3D" id="2.115.10.20">
    <property type="entry name" value="Glycosyl hydrolase domain, family 43"/>
    <property type="match status" value="1"/>
</dbReference>
<comment type="similarity">
    <text evidence="2 8">Belongs to the glycosyl hydrolase 32 family.</text>
</comment>
<keyword evidence="13" id="KW-1185">Reference proteome</keyword>
<keyword evidence="6 8" id="KW-0326">Glycosidase</keyword>
<dbReference type="PANTHER" id="PTHR43101">
    <property type="entry name" value="BETA-FRUCTOSIDASE"/>
    <property type="match status" value="1"/>
</dbReference>
<protein>
    <recommendedName>
        <fullName evidence="4 8">Sucrose-6-phosphate hydrolase</fullName>
        <ecNumber evidence="3 8">3.2.1.26</ecNumber>
    </recommendedName>
    <alternativeName>
        <fullName evidence="7 9">Invertase</fullName>
    </alternativeName>
</protein>
<feature type="domain" description="Glycosyl hydrolase family 32 C-terminal" evidence="11">
    <location>
        <begin position="335"/>
        <end position="455"/>
    </location>
</feature>
<organism evidence="12 13">
    <name type="scientific">Vagococcus allomyrinae</name>
    <dbReference type="NCBI Taxonomy" id="2794353"/>
    <lineage>
        <taxon>Bacteria</taxon>
        <taxon>Bacillati</taxon>
        <taxon>Bacillota</taxon>
        <taxon>Bacilli</taxon>
        <taxon>Lactobacillales</taxon>
        <taxon>Enterococcaceae</taxon>
        <taxon>Vagococcus</taxon>
    </lineage>
</organism>
<dbReference type="SUPFAM" id="SSF49899">
    <property type="entry name" value="Concanavalin A-like lectins/glucanases"/>
    <property type="match status" value="1"/>
</dbReference>
<dbReference type="EC" id="3.2.1.26" evidence="3 8"/>
<dbReference type="InterPro" id="IPR013189">
    <property type="entry name" value="Glyco_hydro_32_C"/>
</dbReference>
<dbReference type="GO" id="GO:0005737">
    <property type="term" value="C:cytoplasm"/>
    <property type="evidence" value="ECO:0007669"/>
    <property type="project" value="UniProtKB-SubCell"/>
</dbReference>
<feature type="domain" description="Glycosyl hydrolase family 32 N-terminal" evidence="10">
    <location>
        <begin position="2"/>
        <end position="304"/>
    </location>
</feature>
<dbReference type="Pfam" id="PF08244">
    <property type="entry name" value="Glyco_hydro_32C"/>
    <property type="match status" value="1"/>
</dbReference>
<evidence type="ECO:0000259" key="11">
    <source>
        <dbReference type="Pfam" id="PF08244"/>
    </source>
</evidence>
<comment type="caution">
    <text evidence="12">The sequence shown here is derived from an EMBL/GenBank/DDBJ whole genome shotgun (WGS) entry which is preliminary data.</text>
</comment>
<evidence type="ECO:0000259" key="10">
    <source>
        <dbReference type="Pfam" id="PF00251"/>
    </source>
</evidence>
<dbReference type="InterPro" id="IPR013148">
    <property type="entry name" value="Glyco_hydro_32_N"/>
</dbReference>
<keyword evidence="9" id="KW-0119">Carbohydrate metabolism</keyword>
<dbReference type="InterPro" id="IPR006232">
    <property type="entry name" value="Suc6P_hydrolase"/>
</dbReference>
<evidence type="ECO:0000256" key="7">
    <source>
        <dbReference type="ARBA" id="ARBA00033367"/>
    </source>
</evidence>
<comment type="subcellular location">
    <subcellularLocation>
        <location evidence="9">Cytoplasm</location>
    </subcellularLocation>
</comment>
<dbReference type="InterPro" id="IPR013320">
    <property type="entry name" value="ConA-like_dom_sf"/>
</dbReference>
<dbReference type="InterPro" id="IPR051214">
    <property type="entry name" value="GH32_Enzymes"/>
</dbReference>